<keyword evidence="1" id="KW-0808">Transferase</keyword>
<dbReference type="InterPro" id="IPR015421">
    <property type="entry name" value="PyrdxlP-dep_Trfase_major"/>
</dbReference>
<keyword evidence="1" id="KW-0032">Aminotransferase</keyword>
<proteinExistence type="predicted"/>
<comment type="caution">
    <text evidence="1">The sequence shown here is derived from an EMBL/GenBank/DDBJ whole genome shotgun (WGS) entry which is preliminary data.</text>
</comment>
<reference evidence="1" key="1">
    <citation type="journal article" date="2021" name="PeerJ">
        <title>Extensive microbial diversity within the chicken gut microbiome revealed by metagenomics and culture.</title>
        <authorList>
            <person name="Gilroy R."/>
            <person name="Ravi A."/>
            <person name="Getino M."/>
            <person name="Pursley I."/>
            <person name="Horton D.L."/>
            <person name="Alikhan N.F."/>
            <person name="Baker D."/>
            <person name="Gharbi K."/>
            <person name="Hall N."/>
            <person name="Watson M."/>
            <person name="Adriaenssens E.M."/>
            <person name="Foster-Nyarko E."/>
            <person name="Jarju S."/>
            <person name="Secka A."/>
            <person name="Antonio M."/>
            <person name="Oren A."/>
            <person name="Chaudhuri R.R."/>
            <person name="La Ragione R."/>
            <person name="Hildebrand F."/>
            <person name="Pallen M.J."/>
        </authorList>
    </citation>
    <scope>NUCLEOTIDE SEQUENCE</scope>
    <source>
        <strain evidence="1">ChiSxjej3B15-1167</strain>
    </source>
</reference>
<accession>A0A9D2BF05</accession>
<name>A0A9D2BF05_9FIRM</name>
<sequence>MKPYKELTRKELLDLQKELLAEYQSQKDKGLKLDISRGKPSKEQLDLSMPMLDVLGSDSDMHAEDGTDVRNYGLLDGIPEAKKLMGDLMGVDPSQVIVGGNSSLNIMYDMVARSELFGVMGSTPWSRLDKVKFLCPVPGYDRHFAVTEQFGIELINVPILADGPDMDAVEEYVNNDPAVKGIWCVPVYANPTGSVYSEETVKRLAALKPAAKDFRIYWDNAYCVHHLFDEEEKQAKVLNILEECEKAGNPDMVYQFCSTSKVTFAGAGVAALSSSPANIADIKSKLQWSTIGPDKINQLRHVRFFKDVNGLKEHMKKHAAIVRPKFEEVLATLERELAELEIAQWSHPLGGYFVSFDAMEGCAKKIVARCKEAGLVLTGAGAAFPYGKDPKDSNIRIAPTMPTLDELKEALELFVICVKLVAVEKLLEA</sequence>
<organism evidence="1 2">
    <name type="scientific">Candidatus Anaerobutyricum stercoripullorum</name>
    <dbReference type="NCBI Taxonomy" id="2838456"/>
    <lineage>
        <taxon>Bacteria</taxon>
        <taxon>Bacillati</taxon>
        <taxon>Bacillota</taxon>
        <taxon>Clostridia</taxon>
        <taxon>Lachnospirales</taxon>
        <taxon>Lachnospiraceae</taxon>
        <taxon>Anaerobutyricum</taxon>
    </lineage>
</organism>
<dbReference type="Gene3D" id="3.40.640.10">
    <property type="entry name" value="Type I PLP-dependent aspartate aminotransferase-like (Major domain)"/>
    <property type="match status" value="1"/>
</dbReference>
<dbReference type="InterPro" id="IPR015424">
    <property type="entry name" value="PyrdxlP-dep_Trfase"/>
</dbReference>
<dbReference type="PANTHER" id="PTHR43799:SF1">
    <property type="entry name" value="ASPARTATE AMINOTRANSFERASE"/>
    <property type="match status" value="1"/>
</dbReference>
<reference evidence="1" key="2">
    <citation type="submission" date="2021-04" db="EMBL/GenBank/DDBJ databases">
        <authorList>
            <person name="Gilroy R."/>
        </authorList>
    </citation>
    <scope>NUCLEOTIDE SEQUENCE</scope>
    <source>
        <strain evidence="1">ChiSxjej3B15-1167</strain>
    </source>
</reference>
<dbReference type="Proteomes" id="UP000886805">
    <property type="component" value="Unassembled WGS sequence"/>
</dbReference>
<dbReference type="EMBL" id="DXEQ01000221">
    <property type="protein sequence ID" value="HIX72839.1"/>
    <property type="molecule type" value="Genomic_DNA"/>
</dbReference>
<dbReference type="CDD" id="cd00609">
    <property type="entry name" value="AAT_like"/>
    <property type="match status" value="1"/>
</dbReference>
<evidence type="ECO:0000313" key="2">
    <source>
        <dbReference type="Proteomes" id="UP000886805"/>
    </source>
</evidence>
<dbReference type="SUPFAM" id="SSF53383">
    <property type="entry name" value="PLP-dependent transferases"/>
    <property type="match status" value="1"/>
</dbReference>
<dbReference type="InterPro" id="IPR015422">
    <property type="entry name" value="PyrdxlP-dep_Trfase_small"/>
</dbReference>
<gene>
    <name evidence="1" type="ORF">H9849_07425</name>
</gene>
<dbReference type="GO" id="GO:0004069">
    <property type="term" value="F:L-aspartate:2-oxoglutarate aminotransferase activity"/>
    <property type="evidence" value="ECO:0007669"/>
    <property type="project" value="InterPro"/>
</dbReference>
<protein>
    <submittedName>
        <fullName evidence="1">Aminotransferase class I/II-fold pyridoxal phosphate-dependent enzyme</fullName>
    </submittedName>
</protein>
<dbReference type="Pfam" id="PF12897">
    <property type="entry name" value="Asp_aminotransf"/>
    <property type="match status" value="1"/>
</dbReference>
<dbReference type="AlphaFoldDB" id="A0A9D2BF05"/>
<dbReference type="Gene3D" id="3.90.1150.10">
    <property type="entry name" value="Aspartate Aminotransferase, domain 1"/>
    <property type="match status" value="1"/>
</dbReference>
<dbReference type="PANTHER" id="PTHR43799">
    <property type="entry name" value="AMINOTRANSFERASE, PUTATIVE-RELATED"/>
    <property type="match status" value="1"/>
</dbReference>
<evidence type="ECO:0000313" key="1">
    <source>
        <dbReference type="EMBL" id="HIX72839.1"/>
    </source>
</evidence>
<dbReference type="InterPro" id="IPR024551">
    <property type="entry name" value="AspAT_Ic"/>
</dbReference>